<organism evidence="5 6">
    <name type="scientific">Meganyctiphanes norvegica</name>
    <name type="common">Northern krill</name>
    <name type="synonym">Thysanopoda norvegica</name>
    <dbReference type="NCBI Taxonomy" id="48144"/>
    <lineage>
        <taxon>Eukaryota</taxon>
        <taxon>Metazoa</taxon>
        <taxon>Ecdysozoa</taxon>
        <taxon>Arthropoda</taxon>
        <taxon>Crustacea</taxon>
        <taxon>Multicrustacea</taxon>
        <taxon>Malacostraca</taxon>
        <taxon>Eumalacostraca</taxon>
        <taxon>Eucarida</taxon>
        <taxon>Euphausiacea</taxon>
        <taxon>Euphausiidae</taxon>
        <taxon>Meganyctiphanes</taxon>
    </lineage>
</organism>
<feature type="compositionally biased region" description="Basic and acidic residues" evidence="3">
    <location>
        <begin position="514"/>
        <end position="537"/>
    </location>
</feature>
<feature type="region of interest" description="Disordered" evidence="3">
    <location>
        <begin position="333"/>
        <end position="357"/>
    </location>
</feature>
<keyword evidence="1 2" id="KW-0694">RNA-binding</keyword>
<dbReference type="PROSITE" id="PS50102">
    <property type="entry name" value="RRM"/>
    <property type="match status" value="1"/>
</dbReference>
<feature type="non-terminal residue" evidence="5">
    <location>
        <position position="627"/>
    </location>
</feature>
<protein>
    <recommendedName>
        <fullName evidence="4">RRM domain-containing protein</fullName>
    </recommendedName>
</protein>
<dbReference type="SMART" id="SM00360">
    <property type="entry name" value="RRM"/>
    <property type="match status" value="1"/>
</dbReference>
<feature type="compositionally biased region" description="Basic and acidic residues" evidence="3">
    <location>
        <begin position="608"/>
        <end position="627"/>
    </location>
</feature>
<dbReference type="EMBL" id="CAXKWB010020211">
    <property type="protein sequence ID" value="CAL4122457.1"/>
    <property type="molecule type" value="Genomic_DNA"/>
</dbReference>
<feature type="compositionally biased region" description="Basic and acidic residues" evidence="3">
    <location>
        <begin position="472"/>
        <end position="484"/>
    </location>
</feature>
<dbReference type="Gene3D" id="3.30.70.330">
    <property type="match status" value="1"/>
</dbReference>
<feature type="compositionally biased region" description="Polar residues" evidence="3">
    <location>
        <begin position="487"/>
        <end position="497"/>
    </location>
</feature>
<dbReference type="AlphaFoldDB" id="A0AAV2RGJ3"/>
<evidence type="ECO:0000256" key="2">
    <source>
        <dbReference type="PROSITE-ProRule" id="PRU00176"/>
    </source>
</evidence>
<comment type="caution">
    <text evidence="5">The sequence shown here is derived from an EMBL/GenBank/DDBJ whole genome shotgun (WGS) entry which is preliminary data.</text>
</comment>
<dbReference type="SUPFAM" id="SSF54928">
    <property type="entry name" value="RNA-binding domain, RBD"/>
    <property type="match status" value="1"/>
</dbReference>
<keyword evidence="6" id="KW-1185">Reference proteome</keyword>
<feature type="domain" description="RRM" evidence="4">
    <location>
        <begin position="204"/>
        <end position="280"/>
    </location>
</feature>
<feature type="compositionally biased region" description="Basic and acidic residues" evidence="3">
    <location>
        <begin position="454"/>
        <end position="464"/>
    </location>
</feature>
<evidence type="ECO:0000313" key="5">
    <source>
        <dbReference type="EMBL" id="CAL4122457.1"/>
    </source>
</evidence>
<dbReference type="InterPro" id="IPR000504">
    <property type="entry name" value="RRM_dom"/>
</dbReference>
<reference evidence="5 6" key="1">
    <citation type="submission" date="2024-05" db="EMBL/GenBank/DDBJ databases">
        <authorList>
            <person name="Wallberg A."/>
        </authorList>
    </citation>
    <scope>NUCLEOTIDE SEQUENCE [LARGE SCALE GENOMIC DNA]</scope>
</reference>
<dbReference type="Pfam" id="PF00076">
    <property type="entry name" value="RRM_1"/>
    <property type="match status" value="1"/>
</dbReference>
<gene>
    <name evidence="5" type="ORF">MNOR_LOCUS23179</name>
</gene>
<dbReference type="InterPro" id="IPR012677">
    <property type="entry name" value="Nucleotide-bd_a/b_plait_sf"/>
</dbReference>
<proteinExistence type="predicted"/>
<dbReference type="CDD" id="cd00590">
    <property type="entry name" value="RRM_SF"/>
    <property type="match status" value="1"/>
</dbReference>
<accession>A0AAV2RGJ3</accession>
<name>A0AAV2RGJ3_MEGNR</name>
<feature type="region of interest" description="Disordered" evidence="3">
    <location>
        <begin position="378"/>
        <end position="627"/>
    </location>
</feature>
<dbReference type="Proteomes" id="UP001497623">
    <property type="component" value="Unassembled WGS sequence"/>
</dbReference>
<dbReference type="GO" id="GO:0003723">
    <property type="term" value="F:RNA binding"/>
    <property type="evidence" value="ECO:0007669"/>
    <property type="project" value="UniProtKB-UniRule"/>
</dbReference>
<feature type="compositionally biased region" description="Basic and acidic residues" evidence="3">
    <location>
        <begin position="571"/>
        <end position="601"/>
    </location>
</feature>
<feature type="compositionally biased region" description="Basic and acidic residues" evidence="3">
    <location>
        <begin position="396"/>
        <end position="424"/>
    </location>
</feature>
<evidence type="ECO:0000259" key="4">
    <source>
        <dbReference type="PROSITE" id="PS50102"/>
    </source>
</evidence>
<evidence type="ECO:0000313" key="6">
    <source>
        <dbReference type="Proteomes" id="UP001497623"/>
    </source>
</evidence>
<feature type="compositionally biased region" description="Low complexity" evidence="3">
    <location>
        <begin position="498"/>
        <end position="511"/>
    </location>
</feature>
<sequence>QDIPTIALKKYLESKGYTFNVLEYISLSPSQIGYNYWDAFMILLIKYLCDPMSDVVELMCEFDKKVFLFKNENVPEKNTSFTEISLTKSISEEITNMEMKSEQKTYKDNKSENIALDAWGQIISKEKINKQKKSQIDQEADCIKPFTKEKTILIAEKTIKCKKSECEQKSQQKEASLKAESCLSNLEDKKEEEKTNKVIEEAKKKIFVYNIPKELKSEDLDEMFKACGDIEEFDKEVIENTEAAFSSVKFKEINSVYRAYRLLNGISICGQTLSIVIPLEDSFAKKEKEVKKLRGISEKQAYDCIQKVVSKVEKKEKLLKSYLNSDTREKETKMLSKKEVGKEEIDKNESAREAKKKEEIVEENDIFDFEGFSSPTIPCIDSDKIIKDDHNSDEDNDKKRDWRTDGDKRNKSNQERKRNEEKKWSRSPSNGQGHASRSKHGRDSSPQNQIKNKSSKDKNVDPGGKKRSRSKDRKDRTSSSRKYEGPSSGQKKYNNSENSRSSRTHSNASSSKNISEKLRSKSQERIKRSRSRDINRERIKRSKSRNIDLNRKKRSRSRNTELDRKKRSRSRNVELDRQKRSRSRDTDLDKKKRSRSRDADRGRKKRSGSKDTVRDRKNRSRSRDNDQ</sequence>
<feature type="non-terminal residue" evidence="5">
    <location>
        <position position="1"/>
    </location>
</feature>
<dbReference type="InterPro" id="IPR035979">
    <property type="entry name" value="RBD_domain_sf"/>
</dbReference>
<feature type="compositionally biased region" description="Basic and acidic residues" evidence="3">
    <location>
        <begin position="381"/>
        <end position="390"/>
    </location>
</feature>
<feature type="compositionally biased region" description="Polar residues" evidence="3">
    <location>
        <begin position="426"/>
        <end position="435"/>
    </location>
</feature>
<evidence type="ECO:0000256" key="3">
    <source>
        <dbReference type="SAM" id="MobiDB-lite"/>
    </source>
</evidence>
<evidence type="ECO:0000256" key="1">
    <source>
        <dbReference type="ARBA" id="ARBA00022884"/>
    </source>
</evidence>